<feature type="coiled-coil region" evidence="1">
    <location>
        <begin position="51"/>
        <end position="114"/>
    </location>
</feature>
<dbReference type="PROSITE" id="PS50217">
    <property type="entry name" value="BZIP"/>
    <property type="match status" value="1"/>
</dbReference>
<dbReference type="Proteomes" id="UP000663828">
    <property type="component" value="Unassembled WGS sequence"/>
</dbReference>
<dbReference type="InterPro" id="IPR046347">
    <property type="entry name" value="bZIP_sf"/>
</dbReference>
<keyword evidence="4" id="KW-1185">Reference proteome</keyword>
<proteinExistence type="predicted"/>
<dbReference type="Pfam" id="PF00170">
    <property type="entry name" value="bZIP_1"/>
    <property type="match status" value="1"/>
</dbReference>
<dbReference type="SMART" id="SM00338">
    <property type="entry name" value="BRLZ"/>
    <property type="match status" value="1"/>
</dbReference>
<dbReference type="AlphaFoldDB" id="A0A815WW98"/>
<organism evidence="3 4">
    <name type="scientific">Adineta ricciae</name>
    <name type="common">Rotifer</name>
    <dbReference type="NCBI Taxonomy" id="249248"/>
    <lineage>
        <taxon>Eukaryota</taxon>
        <taxon>Metazoa</taxon>
        <taxon>Spiralia</taxon>
        <taxon>Gnathifera</taxon>
        <taxon>Rotifera</taxon>
        <taxon>Eurotatoria</taxon>
        <taxon>Bdelloidea</taxon>
        <taxon>Adinetida</taxon>
        <taxon>Adinetidae</taxon>
        <taxon>Adineta</taxon>
    </lineage>
</organism>
<sequence>MQSNNIEKPSTTNAVQYGPIQVRSYQKQVPVIATGRRSKDLVLSGDEALKREKKRQRNRDAARKIKEKRQSIEVELDQQLRQLESEHSNLQQHLRQLQETKQNLQQEVNSLGIISLEELLEGDFEDLYEALNLSDDMELFDETIQRILNSDSNSIN</sequence>
<dbReference type="SUPFAM" id="SSF57959">
    <property type="entry name" value="Leucine zipper domain"/>
    <property type="match status" value="1"/>
</dbReference>
<dbReference type="Gene3D" id="1.20.5.170">
    <property type="match status" value="1"/>
</dbReference>
<feature type="domain" description="BZIP" evidence="2">
    <location>
        <begin position="48"/>
        <end position="111"/>
    </location>
</feature>
<accession>A0A815WW98</accession>
<dbReference type="EMBL" id="CAJNOR010005236">
    <property type="protein sequence ID" value="CAF1552906.1"/>
    <property type="molecule type" value="Genomic_DNA"/>
</dbReference>
<reference evidence="3" key="1">
    <citation type="submission" date="2021-02" db="EMBL/GenBank/DDBJ databases">
        <authorList>
            <person name="Nowell W R."/>
        </authorList>
    </citation>
    <scope>NUCLEOTIDE SEQUENCE</scope>
</reference>
<evidence type="ECO:0000313" key="3">
    <source>
        <dbReference type="EMBL" id="CAF1552906.1"/>
    </source>
</evidence>
<evidence type="ECO:0000313" key="4">
    <source>
        <dbReference type="Proteomes" id="UP000663828"/>
    </source>
</evidence>
<gene>
    <name evidence="3" type="ORF">XAT740_LOCUS43035</name>
</gene>
<evidence type="ECO:0000259" key="2">
    <source>
        <dbReference type="PROSITE" id="PS50217"/>
    </source>
</evidence>
<comment type="caution">
    <text evidence="3">The sequence shown here is derived from an EMBL/GenBank/DDBJ whole genome shotgun (WGS) entry which is preliminary data.</text>
</comment>
<evidence type="ECO:0000256" key="1">
    <source>
        <dbReference type="SAM" id="Coils"/>
    </source>
</evidence>
<dbReference type="GO" id="GO:0003700">
    <property type="term" value="F:DNA-binding transcription factor activity"/>
    <property type="evidence" value="ECO:0007669"/>
    <property type="project" value="InterPro"/>
</dbReference>
<keyword evidence="1" id="KW-0175">Coiled coil</keyword>
<name>A0A815WW98_ADIRI</name>
<dbReference type="InterPro" id="IPR004827">
    <property type="entry name" value="bZIP"/>
</dbReference>
<protein>
    <recommendedName>
        <fullName evidence="2">BZIP domain-containing protein</fullName>
    </recommendedName>
</protein>